<sequence>MALYVQKFGGTSVGTPERIEAVAEQVIQTVHAGHKVVVVVSAMAGETNRLLGLAHQIDSRPSTRELDMLAASGEQVSIALLAMALIKRGHPAVSLLADQIGILTDNKFSRARILSVGTERLWQELEQGHIVIAAGFQGRDIEGNITTLGRGGSDTTAVALAAALKADECQIFTDVDGIYSMDPRICADAFRLPCVDASSMLELASLGAKVLHSRSVEYAAMHRVPLRVLSSFRPDQGTLVCYEDQTMSIPAVTGLACQTGEVWVELSELTQEQHIALLKEFARLAIETDMLKVQYAPSGLVQMQFSLNQNDLNTVEDICNELKKKQNFTLQSRKSLGKLSIVGIGLKSNPAITVAVFEQLQLLAVQVVAVSCAEIKLSIVVPEIELNKVAVALHAALLGSVN</sequence>
<dbReference type="SUPFAM" id="SSF55021">
    <property type="entry name" value="ACT-like"/>
    <property type="match status" value="1"/>
</dbReference>
<keyword evidence="5 14" id="KW-0028">Amino-acid biosynthesis</keyword>
<dbReference type="InterPro" id="IPR018042">
    <property type="entry name" value="Aspartate_kinase_CS"/>
</dbReference>
<dbReference type="PANTHER" id="PTHR21499:SF3">
    <property type="entry name" value="ASPARTOKINASE"/>
    <property type="match status" value="1"/>
</dbReference>
<dbReference type="GO" id="GO:0009089">
    <property type="term" value="P:lysine biosynthetic process via diaminopimelate"/>
    <property type="evidence" value="ECO:0007669"/>
    <property type="project" value="UniProtKB-UniPathway"/>
</dbReference>
<evidence type="ECO:0000256" key="5">
    <source>
        <dbReference type="ARBA" id="ARBA00022605"/>
    </source>
</evidence>
<evidence type="ECO:0000256" key="13">
    <source>
        <dbReference type="RuleBase" id="RU003448"/>
    </source>
</evidence>
<proteinExistence type="inferred from homology"/>
<evidence type="ECO:0000313" key="17">
    <source>
        <dbReference type="EMBL" id="RRJ23623.1"/>
    </source>
</evidence>
<feature type="binding site" evidence="12">
    <location>
        <begin position="173"/>
        <end position="174"/>
    </location>
    <ligand>
        <name>ATP</name>
        <dbReference type="ChEBI" id="CHEBI:30616"/>
    </ligand>
</feature>
<evidence type="ECO:0000256" key="14">
    <source>
        <dbReference type="RuleBase" id="RU004249"/>
    </source>
</evidence>
<keyword evidence="6 13" id="KW-0808">Transferase</keyword>
<feature type="binding site" evidence="12">
    <location>
        <position position="74"/>
    </location>
    <ligand>
        <name>substrate</name>
    </ligand>
</feature>
<keyword evidence="18" id="KW-1185">Reference proteome</keyword>
<dbReference type="InterPro" id="IPR001341">
    <property type="entry name" value="Asp_kinase"/>
</dbReference>
<dbReference type="PRINTS" id="PR00474">
    <property type="entry name" value="GLU5KINASE"/>
</dbReference>
<evidence type="ECO:0000256" key="9">
    <source>
        <dbReference type="ARBA" id="ARBA00022840"/>
    </source>
</evidence>
<dbReference type="UniPathway" id="UPA00050">
    <property type="reaction ID" value="UER00461"/>
</dbReference>
<comment type="catalytic activity">
    <reaction evidence="11 13">
        <text>L-aspartate + ATP = 4-phospho-L-aspartate + ADP</text>
        <dbReference type="Rhea" id="RHEA:23776"/>
        <dbReference type="ChEBI" id="CHEBI:29991"/>
        <dbReference type="ChEBI" id="CHEBI:30616"/>
        <dbReference type="ChEBI" id="CHEBI:57535"/>
        <dbReference type="ChEBI" id="CHEBI:456216"/>
        <dbReference type="EC" id="2.7.2.4"/>
    </reaction>
</comment>
<dbReference type="Pfam" id="PF00696">
    <property type="entry name" value="AA_kinase"/>
    <property type="match status" value="1"/>
</dbReference>
<feature type="binding site" evidence="12">
    <location>
        <position position="47"/>
    </location>
    <ligand>
        <name>substrate</name>
    </ligand>
</feature>
<dbReference type="PIRSF" id="PIRSF000726">
    <property type="entry name" value="Asp_kin"/>
    <property type="match status" value="1"/>
</dbReference>
<protein>
    <recommendedName>
        <fullName evidence="13">Aspartokinase</fullName>
        <ecNumber evidence="13">2.7.2.4</ecNumber>
    </recommendedName>
</protein>
<dbReference type="UniPathway" id="UPA00051">
    <property type="reaction ID" value="UER00462"/>
</dbReference>
<dbReference type="GO" id="GO:0005829">
    <property type="term" value="C:cytosol"/>
    <property type="evidence" value="ECO:0007669"/>
    <property type="project" value="TreeGrafter"/>
</dbReference>
<dbReference type="NCBIfam" id="TIGR00657">
    <property type="entry name" value="asp_kinases"/>
    <property type="match status" value="1"/>
</dbReference>
<dbReference type="InterPro" id="IPR036393">
    <property type="entry name" value="AceGlu_kinase-like_sf"/>
</dbReference>
<dbReference type="EMBL" id="RRCF01000001">
    <property type="protein sequence ID" value="RRJ23623.1"/>
    <property type="molecule type" value="Genomic_DNA"/>
</dbReference>
<dbReference type="OrthoDB" id="9799110at2"/>
<evidence type="ECO:0000256" key="7">
    <source>
        <dbReference type="ARBA" id="ARBA00022741"/>
    </source>
</evidence>
<dbReference type="GO" id="GO:0009088">
    <property type="term" value="P:threonine biosynthetic process"/>
    <property type="evidence" value="ECO:0007669"/>
    <property type="project" value="UniProtKB-UniPathway"/>
</dbReference>
<comment type="pathway">
    <text evidence="2 14">Amino-acid biosynthesis; L-methionine biosynthesis via de novo pathway; L-homoserine from L-aspartate: step 1/3.</text>
</comment>
<dbReference type="Gene3D" id="3.30.2130.10">
    <property type="entry name" value="VC0802-like"/>
    <property type="match status" value="1"/>
</dbReference>
<feature type="binding site" evidence="12">
    <location>
        <position position="179"/>
    </location>
    <ligand>
        <name>ATP</name>
        <dbReference type="ChEBI" id="CHEBI:30616"/>
    </ligand>
</feature>
<feature type="binding site" evidence="12">
    <location>
        <position position="184"/>
    </location>
    <ligand>
        <name>ATP</name>
        <dbReference type="ChEBI" id="CHEBI:30616"/>
    </ligand>
</feature>
<comment type="pathway">
    <text evidence="1 14">Amino-acid biosynthesis; L-lysine biosynthesis via DAP pathway; (S)-tetrahydrodipicolinate from L-aspartate: step 1/4.</text>
</comment>
<gene>
    <name evidence="17" type="ORF">EIK76_06075</name>
</gene>
<dbReference type="NCBIfam" id="NF005154">
    <property type="entry name" value="PRK06635.1-2"/>
    <property type="match status" value="1"/>
</dbReference>
<dbReference type="AlphaFoldDB" id="A0A3P3QTI4"/>
<dbReference type="Gene3D" id="3.40.1160.10">
    <property type="entry name" value="Acetylglutamate kinase-like"/>
    <property type="match status" value="1"/>
</dbReference>
<dbReference type="Proteomes" id="UP000276260">
    <property type="component" value="Unassembled WGS sequence"/>
</dbReference>
<name>A0A3P3QTI4_9GAMM</name>
<evidence type="ECO:0000256" key="12">
    <source>
        <dbReference type="PIRSR" id="PIRSR000726-1"/>
    </source>
</evidence>
<dbReference type="InterPro" id="IPR041740">
    <property type="entry name" value="AKii-LysC-BS"/>
</dbReference>
<evidence type="ECO:0000259" key="15">
    <source>
        <dbReference type="Pfam" id="PF00696"/>
    </source>
</evidence>
<comment type="pathway">
    <text evidence="3 14">Amino-acid biosynthesis; L-threonine biosynthesis; L-threonine from L-aspartate: step 1/5.</text>
</comment>
<dbReference type="PANTHER" id="PTHR21499">
    <property type="entry name" value="ASPARTATE KINASE"/>
    <property type="match status" value="1"/>
</dbReference>
<accession>A0A3P3QTI4</accession>
<keyword evidence="8 13" id="KW-0418">Kinase</keyword>
<feature type="binding site" evidence="12">
    <location>
        <begin position="7"/>
        <end position="10"/>
    </location>
    <ligand>
        <name>ATP</name>
        <dbReference type="ChEBI" id="CHEBI:30616"/>
    </ligand>
</feature>
<evidence type="ECO:0000256" key="1">
    <source>
        <dbReference type="ARBA" id="ARBA00004766"/>
    </source>
</evidence>
<evidence type="ECO:0000256" key="3">
    <source>
        <dbReference type="ARBA" id="ARBA00005139"/>
    </source>
</evidence>
<dbReference type="CDD" id="cd04261">
    <property type="entry name" value="AAK_AKii-LysC-BS"/>
    <property type="match status" value="1"/>
</dbReference>
<dbReference type="EC" id="2.7.2.4" evidence="13"/>
<evidence type="ECO:0000259" key="16">
    <source>
        <dbReference type="Pfam" id="PF22468"/>
    </source>
</evidence>
<organism evidence="17 18">
    <name type="scientific">Rheinheimera mesophila</name>
    <dbReference type="NCBI Taxonomy" id="1547515"/>
    <lineage>
        <taxon>Bacteria</taxon>
        <taxon>Pseudomonadati</taxon>
        <taxon>Pseudomonadota</taxon>
        <taxon>Gammaproteobacteria</taxon>
        <taxon>Chromatiales</taxon>
        <taxon>Chromatiaceae</taxon>
        <taxon>Rheinheimera</taxon>
    </lineage>
</organism>
<keyword evidence="7 12" id="KW-0547">Nucleotide-binding</keyword>
<feature type="domain" description="Aspartate/glutamate/uridylate kinase" evidence="15">
    <location>
        <begin position="4"/>
        <end position="230"/>
    </location>
</feature>
<feature type="binding site" evidence="12">
    <location>
        <begin position="209"/>
        <end position="210"/>
    </location>
    <ligand>
        <name>ATP</name>
        <dbReference type="ChEBI" id="CHEBI:30616"/>
    </ligand>
</feature>
<dbReference type="NCBIfam" id="NF005155">
    <property type="entry name" value="PRK06635.1-4"/>
    <property type="match status" value="1"/>
</dbReference>
<dbReference type="PROSITE" id="PS00324">
    <property type="entry name" value="ASPARTOKINASE"/>
    <property type="match status" value="1"/>
</dbReference>
<dbReference type="InterPro" id="IPR054352">
    <property type="entry name" value="ACT_Aspartokinase"/>
</dbReference>
<comment type="similarity">
    <text evidence="4 13">Belongs to the aspartokinase family.</text>
</comment>
<comment type="caution">
    <text evidence="17">The sequence shown here is derived from an EMBL/GenBank/DDBJ whole genome shotgun (WGS) entry which is preliminary data.</text>
</comment>
<dbReference type="GO" id="GO:0004072">
    <property type="term" value="F:aspartate kinase activity"/>
    <property type="evidence" value="ECO:0007669"/>
    <property type="project" value="UniProtKB-EC"/>
</dbReference>
<dbReference type="InterPro" id="IPR005260">
    <property type="entry name" value="Asp_kin_monofn"/>
</dbReference>
<evidence type="ECO:0000256" key="11">
    <source>
        <dbReference type="ARBA" id="ARBA00047872"/>
    </source>
</evidence>
<dbReference type="Pfam" id="PF22468">
    <property type="entry name" value="ACT_9"/>
    <property type="match status" value="1"/>
</dbReference>
<evidence type="ECO:0000256" key="6">
    <source>
        <dbReference type="ARBA" id="ARBA00022679"/>
    </source>
</evidence>
<dbReference type="FunFam" id="3.40.1160.10:FF:000002">
    <property type="entry name" value="Aspartokinase"/>
    <property type="match status" value="1"/>
</dbReference>
<evidence type="ECO:0000256" key="4">
    <source>
        <dbReference type="ARBA" id="ARBA00010122"/>
    </source>
</evidence>
<dbReference type="InterPro" id="IPR001057">
    <property type="entry name" value="Glu/AcGlu_kinase"/>
</dbReference>
<reference evidence="17 18" key="1">
    <citation type="submission" date="2018-11" db="EMBL/GenBank/DDBJ databases">
        <title>Draft genome analysis of Rheinheimera mesophila isolated from an industrial waste site.</title>
        <authorList>
            <person name="Yu Q."/>
            <person name="Qi Y."/>
            <person name="Zhang H."/>
            <person name="Lu Y."/>
            <person name="Pu J."/>
        </authorList>
    </citation>
    <scope>NUCLEOTIDE SEQUENCE [LARGE SCALE GENOMIC DNA]</scope>
    <source>
        <strain evidence="17 18">IITR13</strain>
    </source>
</reference>
<dbReference type="GO" id="GO:0009090">
    <property type="term" value="P:homoserine biosynthetic process"/>
    <property type="evidence" value="ECO:0007669"/>
    <property type="project" value="TreeGrafter"/>
</dbReference>
<dbReference type="UniPathway" id="UPA00034">
    <property type="reaction ID" value="UER00015"/>
</dbReference>
<evidence type="ECO:0000256" key="2">
    <source>
        <dbReference type="ARBA" id="ARBA00004986"/>
    </source>
</evidence>
<evidence type="ECO:0000256" key="8">
    <source>
        <dbReference type="ARBA" id="ARBA00022777"/>
    </source>
</evidence>
<keyword evidence="10" id="KW-0457">Lysine biosynthesis</keyword>
<feature type="domain" description="Aspartokinase ACT" evidence="16">
    <location>
        <begin position="339"/>
        <end position="396"/>
    </location>
</feature>
<keyword evidence="9 12" id="KW-0067">ATP-binding</keyword>
<dbReference type="InterPro" id="IPR001048">
    <property type="entry name" value="Asp/Glu/Uridylate_kinase"/>
</dbReference>
<dbReference type="GO" id="GO:0005524">
    <property type="term" value="F:ATP binding"/>
    <property type="evidence" value="ECO:0007669"/>
    <property type="project" value="UniProtKB-KW"/>
</dbReference>
<evidence type="ECO:0000256" key="10">
    <source>
        <dbReference type="ARBA" id="ARBA00023154"/>
    </source>
</evidence>
<dbReference type="RefSeq" id="WP_046518291.1">
    <property type="nucleotide sequence ID" value="NZ_LAVS01000001.1"/>
</dbReference>
<dbReference type="SUPFAM" id="SSF53633">
    <property type="entry name" value="Carbamate kinase-like"/>
    <property type="match status" value="1"/>
</dbReference>
<evidence type="ECO:0000313" key="18">
    <source>
        <dbReference type="Proteomes" id="UP000276260"/>
    </source>
</evidence>
<dbReference type="InterPro" id="IPR045865">
    <property type="entry name" value="ACT-like_dom_sf"/>
</dbReference>